<dbReference type="InterPro" id="IPR016305">
    <property type="entry name" value="Mannose-6-P_Isomerase"/>
</dbReference>
<feature type="domain" description="Phosphomannose isomerase type I catalytic" evidence="14">
    <location>
        <begin position="193"/>
        <end position="271"/>
    </location>
</feature>
<evidence type="ECO:0000256" key="10">
    <source>
        <dbReference type="ARBA" id="ARBA00030762"/>
    </source>
</evidence>
<comment type="caution">
    <text evidence="16">The sequence shown here is derived from an EMBL/GenBank/DDBJ whole genome shotgun (WGS) entry which is preliminary data.</text>
</comment>
<evidence type="ECO:0000256" key="3">
    <source>
        <dbReference type="ARBA" id="ARBA00004666"/>
    </source>
</evidence>
<keyword evidence="17" id="KW-1185">Reference proteome</keyword>
<feature type="domain" description="Phosphomannose isomerase type I helical insertion" evidence="15">
    <location>
        <begin position="291"/>
        <end position="370"/>
    </location>
</feature>
<feature type="region of interest" description="Disordered" evidence="12">
    <location>
        <begin position="54"/>
        <end position="79"/>
    </location>
</feature>
<dbReference type="GO" id="GO:0009298">
    <property type="term" value="P:GDP-mannose biosynthetic process"/>
    <property type="evidence" value="ECO:0007669"/>
    <property type="project" value="InterPro"/>
</dbReference>
<dbReference type="NCBIfam" id="TIGR00218">
    <property type="entry name" value="manA"/>
    <property type="match status" value="1"/>
</dbReference>
<evidence type="ECO:0000256" key="5">
    <source>
        <dbReference type="ARBA" id="ARBA00011956"/>
    </source>
</evidence>
<evidence type="ECO:0000259" key="15">
    <source>
        <dbReference type="Pfam" id="PF20512"/>
    </source>
</evidence>
<proteinExistence type="inferred from homology"/>
<evidence type="ECO:0000256" key="2">
    <source>
        <dbReference type="ARBA" id="ARBA00001947"/>
    </source>
</evidence>
<dbReference type="Proteomes" id="UP001231518">
    <property type="component" value="Chromosome 8"/>
</dbReference>
<comment type="catalytic activity">
    <reaction evidence="1">
        <text>D-mannose 6-phosphate = D-fructose 6-phosphate</text>
        <dbReference type="Rhea" id="RHEA:12356"/>
        <dbReference type="ChEBI" id="CHEBI:58735"/>
        <dbReference type="ChEBI" id="CHEBI:61527"/>
        <dbReference type="EC" id="5.3.1.8"/>
    </reaction>
</comment>
<reference evidence="16" key="1">
    <citation type="submission" date="2023-03" db="EMBL/GenBank/DDBJ databases">
        <title>Chromosome-level genomes of two armyworms, Mythimna separata and Mythimna loreyi, provide insights into the biosynthesis and reception of sex pheromones.</title>
        <authorList>
            <person name="Zhao H."/>
        </authorList>
    </citation>
    <scope>NUCLEOTIDE SEQUENCE</scope>
    <source>
        <strain evidence="16">BeijingLab</strain>
        <tissue evidence="16">Pupa</tissue>
    </source>
</reference>
<dbReference type="PRINTS" id="PR00714">
    <property type="entry name" value="MAN6PISMRASE"/>
</dbReference>
<comment type="cofactor">
    <cofactor evidence="2">
        <name>Zn(2+)</name>
        <dbReference type="ChEBI" id="CHEBI:29105"/>
    </cofactor>
</comment>
<comment type="similarity">
    <text evidence="4">Belongs to the mannose-6-phosphate isomerase type 1 family.</text>
</comment>
<feature type="signal peptide" evidence="13">
    <location>
        <begin position="1"/>
        <end position="22"/>
    </location>
</feature>
<dbReference type="EC" id="5.3.1.8" evidence="5"/>
<dbReference type="GO" id="GO:0005975">
    <property type="term" value="P:carbohydrate metabolic process"/>
    <property type="evidence" value="ECO:0007669"/>
    <property type="project" value="InterPro"/>
</dbReference>
<evidence type="ECO:0000256" key="1">
    <source>
        <dbReference type="ARBA" id="ARBA00000757"/>
    </source>
</evidence>
<evidence type="ECO:0000256" key="9">
    <source>
        <dbReference type="ARBA" id="ARBA00029741"/>
    </source>
</evidence>
<evidence type="ECO:0000256" key="6">
    <source>
        <dbReference type="ARBA" id="ARBA00022723"/>
    </source>
</evidence>
<evidence type="ECO:0000313" key="16">
    <source>
        <dbReference type="EMBL" id="KAJ8718954.1"/>
    </source>
</evidence>
<dbReference type="AlphaFoldDB" id="A0AAD8DS64"/>
<dbReference type="GO" id="GO:0008270">
    <property type="term" value="F:zinc ion binding"/>
    <property type="evidence" value="ECO:0007669"/>
    <property type="project" value="InterPro"/>
</dbReference>
<dbReference type="InterPro" id="IPR001250">
    <property type="entry name" value="Man6P_Isoase-1"/>
</dbReference>
<keyword evidence="8" id="KW-0413">Isomerase</keyword>
<dbReference type="PROSITE" id="PS00965">
    <property type="entry name" value="PMI_I_1"/>
    <property type="match status" value="1"/>
</dbReference>
<dbReference type="Pfam" id="PF20511">
    <property type="entry name" value="PMI_typeI_cat"/>
    <property type="match status" value="1"/>
</dbReference>
<evidence type="ECO:0000256" key="11">
    <source>
        <dbReference type="RuleBase" id="RU004248"/>
    </source>
</evidence>
<evidence type="ECO:0000256" key="4">
    <source>
        <dbReference type="ARBA" id="ARBA00010772"/>
    </source>
</evidence>
<evidence type="ECO:0000256" key="7">
    <source>
        <dbReference type="ARBA" id="ARBA00022833"/>
    </source>
</evidence>
<dbReference type="GO" id="GO:0005829">
    <property type="term" value="C:cytosol"/>
    <property type="evidence" value="ECO:0007669"/>
    <property type="project" value="TreeGrafter"/>
</dbReference>
<dbReference type="PROSITE" id="PS00966">
    <property type="entry name" value="PMI_I_2"/>
    <property type="match status" value="1"/>
</dbReference>
<evidence type="ECO:0000259" key="14">
    <source>
        <dbReference type="Pfam" id="PF20511"/>
    </source>
</evidence>
<dbReference type="SUPFAM" id="SSF51182">
    <property type="entry name" value="RmlC-like cupins"/>
    <property type="match status" value="1"/>
</dbReference>
<dbReference type="Gene3D" id="1.10.441.10">
    <property type="entry name" value="Phosphomannose Isomerase, domain 2"/>
    <property type="match status" value="1"/>
</dbReference>
<evidence type="ECO:0000256" key="13">
    <source>
        <dbReference type="SAM" id="SignalP"/>
    </source>
</evidence>
<keyword evidence="13" id="KW-0732">Signal</keyword>
<dbReference type="InterPro" id="IPR018050">
    <property type="entry name" value="Pmannose_isomerase-type1_CS"/>
</dbReference>
<organism evidence="16 17">
    <name type="scientific">Mythimna separata</name>
    <name type="common">Oriental armyworm</name>
    <name type="synonym">Pseudaletia separata</name>
    <dbReference type="NCBI Taxonomy" id="271217"/>
    <lineage>
        <taxon>Eukaryota</taxon>
        <taxon>Metazoa</taxon>
        <taxon>Ecdysozoa</taxon>
        <taxon>Arthropoda</taxon>
        <taxon>Hexapoda</taxon>
        <taxon>Insecta</taxon>
        <taxon>Pterygota</taxon>
        <taxon>Neoptera</taxon>
        <taxon>Endopterygota</taxon>
        <taxon>Lepidoptera</taxon>
        <taxon>Glossata</taxon>
        <taxon>Ditrysia</taxon>
        <taxon>Noctuoidea</taxon>
        <taxon>Noctuidae</taxon>
        <taxon>Noctuinae</taxon>
        <taxon>Hadenini</taxon>
        <taxon>Mythimna</taxon>
    </lineage>
</organism>
<dbReference type="Gene3D" id="2.60.120.10">
    <property type="entry name" value="Jelly Rolls"/>
    <property type="match status" value="2"/>
</dbReference>
<dbReference type="CDD" id="cd07011">
    <property type="entry name" value="cupin_PMI_type_I_N"/>
    <property type="match status" value="1"/>
</dbReference>
<feature type="chain" id="PRO_5041939599" description="mannose-6-phosphate isomerase" evidence="13">
    <location>
        <begin position="23"/>
        <end position="530"/>
    </location>
</feature>
<name>A0AAD8DS64_MYTSE</name>
<evidence type="ECO:0000313" key="17">
    <source>
        <dbReference type="Proteomes" id="UP001231518"/>
    </source>
</evidence>
<keyword evidence="6" id="KW-0479">Metal-binding</keyword>
<evidence type="ECO:0000256" key="12">
    <source>
        <dbReference type="SAM" id="MobiDB-lite"/>
    </source>
</evidence>
<accession>A0AAD8DS64</accession>
<dbReference type="InterPro" id="IPR046458">
    <property type="entry name" value="PMI_typeI_hel"/>
</dbReference>
<comment type="pathway">
    <text evidence="3 11">Nucleotide-sugar biosynthesis; GDP-alpha-D-mannose biosynthesis; alpha-D-mannose 1-phosphate from D-fructose 6-phosphate: step 1/2.</text>
</comment>
<dbReference type="InterPro" id="IPR046457">
    <property type="entry name" value="PMI_typeI_cat"/>
</dbReference>
<dbReference type="PANTHER" id="PTHR10309:SF0">
    <property type="entry name" value="MANNOSE-6-PHOSPHATE ISOMERASE"/>
    <property type="match status" value="1"/>
</dbReference>
<evidence type="ECO:0000256" key="8">
    <source>
        <dbReference type="ARBA" id="ARBA00023235"/>
    </source>
</evidence>
<dbReference type="InterPro" id="IPR011051">
    <property type="entry name" value="RmlC_Cupin_sf"/>
</dbReference>
<dbReference type="EMBL" id="JARGEI010000015">
    <property type="protein sequence ID" value="KAJ8718954.1"/>
    <property type="molecule type" value="Genomic_DNA"/>
</dbReference>
<dbReference type="InterPro" id="IPR014710">
    <property type="entry name" value="RmlC-like_jellyroll"/>
</dbReference>
<dbReference type="PANTHER" id="PTHR10309">
    <property type="entry name" value="MANNOSE-6-PHOSPHATE ISOMERASE"/>
    <property type="match status" value="1"/>
</dbReference>
<gene>
    <name evidence="16" type="ORF">PYW07_016510</name>
</gene>
<dbReference type="Pfam" id="PF20512">
    <property type="entry name" value="PMI_typeI_hel"/>
    <property type="match status" value="1"/>
</dbReference>
<feature type="compositionally biased region" description="Basic and acidic residues" evidence="12">
    <location>
        <begin position="54"/>
        <end position="68"/>
    </location>
</feature>
<sequence>MQRNAAVLTILCILLCLTFNYTFPLHREGSDLYINVYGSHICARIDHRDIQKKMARDAVKNNDSKQDTSKNTQWSDKNELSEEDLRQYEQLVIMKKYPYLDLKEIELKYNSPSDKNTRQSGKYDAGSSYVGDPSFCEPFEVAPNVEIINRALDKEEQWSYSAKFKIMTGASWGWIVRWQIIIDRDVLLLEYIKDNLDAIGPDVKKKFGVDVPFLFKILSIRKALSIQAHPKKEHAEELHKNFPDMYKDPNHKPELAIALTPFEALCGFRPLGEIQDFLKKLPELTSFLSKDSVDSLLSYQEQGDSHTVLKPVFHSLMTSDKAVVASSLKNLLDRLEKEDEATQSSLLYPLLQRLHADFPGDVGCWAPYFMNYMLLRPGQAIFLKPNLPHAYLSGDCVECMASSDNVVRAGLTPKHIDVPTLVEMLDYSSYAQDQLLFNPQLEDENSCIWRPPVPDFAVVRIKVESGDSYNTQNRPSPSLIIITSGAGEACDTEPIPARPGTVIFLKASRQLTLTPAEGNHLEVYQAICNV</sequence>
<dbReference type="GO" id="GO:0004476">
    <property type="term" value="F:mannose-6-phosphate isomerase activity"/>
    <property type="evidence" value="ECO:0007669"/>
    <property type="project" value="UniProtKB-EC"/>
</dbReference>
<keyword evidence="7" id="KW-0862">Zinc</keyword>
<protein>
    <recommendedName>
        <fullName evidence="5">mannose-6-phosphate isomerase</fullName>
        <ecNumber evidence="5">5.3.1.8</ecNumber>
    </recommendedName>
    <alternativeName>
        <fullName evidence="9">Phosphohexomutase</fullName>
    </alternativeName>
    <alternativeName>
        <fullName evidence="10">Phosphomannose isomerase</fullName>
    </alternativeName>
</protein>